<evidence type="ECO:0000256" key="1">
    <source>
        <dbReference type="SAM" id="MobiDB-lite"/>
    </source>
</evidence>
<dbReference type="InterPro" id="IPR046368">
    <property type="entry name" value="Tag1"/>
</dbReference>
<dbReference type="PANTHER" id="PTHR35895">
    <property type="entry name" value="CHROMOSOME 16, WHOLE GENOME SHOTGUN SEQUENCE"/>
    <property type="match status" value="1"/>
</dbReference>
<sequence>MDFSFQALVLHHAAQMNAAFRGLVDALVQNSKLSISLLRISNVTEDSFHVSLEARITKTGPASASITPMKIDLYGPSGHFGNMTFPAIRTQAHGTDVVVTNQLVKIIDKEALKGFIQGIIQNGVVLSLRNGQTSISALGVGPREFVYEKDIELPGMEGPVVSVHKASVIQNPIGVAGSPSVASLSPSSTAHLVSSPTTASISSIAGPGSRNTISIVFHISNPTPLEVSFGTCSFDIEDHEGKLVAELKGRLDIRRNQFEATFQGAVNKAVAAKLAVDMREAVSRRRNAGSSENERSDSQSPKARLIGKRCAGAGWCDETIKGINVPLQNVRKLFCALGVDDNTQEPGEKKGGFPKWKQRWMMR</sequence>
<dbReference type="Proteomes" id="UP000297716">
    <property type="component" value="Unassembled WGS sequence"/>
</dbReference>
<dbReference type="PANTHER" id="PTHR35895:SF1">
    <property type="entry name" value="LIPID-BINDING SERUM GLYCOPROTEIN C-TERMINAL DOMAIN-CONTAINING PROTEIN"/>
    <property type="match status" value="1"/>
</dbReference>
<dbReference type="Pfam" id="PF12505">
    <property type="entry name" value="DUF3712"/>
    <property type="match status" value="1"/>
</dbReference>
<dbReference type="AlphaFoldDB" id="A0A4Z0ZC21"/>
<comment type="caution">
    <text evidence="2">The sequence shown here is derived from an EMBL/GenBank/DDBJ whole genome shotgun (WGS) entry which is preliminary data.</text>
</comment>
<dbReference type="InterPro" id="IPR022185">
    <property type="entry name" value="DUF3712"/>
</dbReference>
<dbReference type="OrthoDB" id="10039566at2759"/>
<dbReference type="EMBL" id="SKBN01000018">
    <property type="protein sequence ID" value="TGJ87066.1"/>
    <property type="molecule type" value="Genomic_DNA"/>
</dbReference>
<dbReference type="GO" id="GO:0000329">
    <property type="term" value="C:fungal-type vacuole membrane"/>
    <property type="evidence" value="ECO:0007669"/>
    <property type="project" value="InterPro"/>
</dbReference>
<feature type="region of interest" description="Disordered" evidence="1">
    <location>
        <begin position="283"/>
        <end position="304"/>
    </location>
</feature>
<proteinExistence type="predicted"/>
<organism evidence="2 3">
    <name type="scientific">Xylaria hypoxylon</name>
    <dbReference type="NCBI Taxonomy" id="37992"/>
    <lineage>
        <taxon>Eukaryota</taxon>
        <taxon>Fungi</taxon>
        <taxon>Dikarya</taxon>
        <taxon>Ascomycota</taxon>
        <taxon>Pezizomycotina</taxon>
        <taxon>Sordariomycetes</taxon>
        <taxon>Xylariomycetidae</taxon>
        <taxon>Xylariales</taxon>
        <taxon>Xylariaceae</taxon>
        <taxon>Xylaria</taxon>
    </lineage>
</organism>
<reference evidence="2 3" key="1">
    <citation type="submission" date="2019-03" db="EMBL/GenBank/DDBJ databases">
        <title>Draft genome sequence of Xylaria hypoxylon DSM 108379, a ubiquitous saprotrophic-parasitic fungi on hardwood.</title>
        <authorList>
            <person name="Buettner E."/>
            <person name="Leonhardt S."/>
            <person name="Gebauer A.M."/>
            <person name="Liers C."/>
            <person name="Hofrichter M."/>
            <person name="Kellner H."/>
        </authorList>
    </citation>
    <scope>NUCLEOTIDE SEQUENCE [LARGE SCALE GENOMIC DNA]</scope>
    <source>
        <strain evidence="2 3">DSM 108379</strain>
    </source>
</reference>
<evidence type="ECO:0000313" key="3">
    <source>
        <dbReference type="Proteomes" id="UP000297716"/>
    </source>
</evidence>
<accession>A0A4Z0ZC21</accession>
<keyword evidence="3" id="KW-1185">Reference proteome</keyword>
<evidence type="ECO:0000313" key="2">
    <source>
        <dbReference type="EMBL" id="TGJ87066.1"/>
    </source>
</evidence>
<protein>
    <submittedName>
        <fullName evidence="2">Uncharacterized protein</fullName>
    </submittedName>
</protein>
<name>A0A4Z0ZC21_9PEZI</name>
<gene>
    <name evidence="2" type="ORF">E0Z10_g1675</name>
</gene>